<organism evidence="1 2">
    <name type="scientific">Vermiconidia calcicola</name>
    <dbReference type="NCBI Taxonomy" id="1690605"/>
    <lineage>
        <taxon>Eukaryota</taxon>
        <taxon>Fungi</taxon>
        <taxon>Dikarya</taxon>
        <taxon>Ascomycota</taxon>
        <taxon>Pezizomycotina</taxon>
        <taxon>Dothideomycetes</taxon>
        <taxon>Dothideomycetidae</taxon>
        <taxon>Mycosphaerellales</taxon>
        <taxon>Extremaceae</taxon>
        <taxon>Vermiconidia</taxon>
    </lineage>
</organism>
<accession>A0ACC3MCP5</accession>
<gene>
    <name evidence="1" type="ORF">LTR37_021033</name>
</gene>
<protein>
    <submittedName>
        <fullName evidence="1">Uncharacterized protein</fullName>
    </submittedName>
</protein>
<proteinExistence type="predicted"/>
<evidence type="ECO:0000313" key="1">
    <source>
        <dbReference type="EMBL" id="KAK3680932.1"/>
    </source>
</evidence>
<comment type="caution">
    <text evidence="1">The sequence shown here is derived from an EMBL/GenBank/DDBJ whole genome shotgun (WGS) entry which is preliminary data.</text>
</comment>
<evidence type="ECO:0000313" key="2">
    <source>
        <dbReference type="Proteomes" id="UP001281147"/>
    </source>
</evidence>
<sequence length="1113" mass="127243">MLVDLTDGRALWTILHDVDANYFSGALPEPDVNSSSDWTRKWQNIKHMERQVAMYYRDVCNGQEDVNADAVPNLKAIAANSSVQELEKLIMVIIRAAMASPESNQKMAQRLMSLGRENAMVIASHLRQMVDSESAESEPISRDESAYQSEQEMSEEPKIPNGTRHSGGLYQDPLLEREEELLRAQATIDKLQASQAAAQQQLQELRQDKERLQEAFDVYRSEIEAKGRKTGGDDAFKKLQRQADNDRSYIEDLEIQLQSSRSKIDNYERQLQRQKDESETGQKLRDEMQMLKADNEDLNQRIKANENLKKKIQTLQEQEKANVQLREEVKQANDKLEELERLKQMQASLEKEIIEKKGLIRNQEYQINELTTTRKHAEYDARVLAQKLSEARERHDRDHSAIEELREQLRDSSLDDATITQEEEADAEEEMTATPNPGQKSEVPKDEETKHLSEKLTMLEQQLEAADARLKQASERNAALEEKQQNLDTDTEARQNMQQQVKEREATIAALRKELEAAPKQKPDGPTLPHDVASLQRENHLMATAWYDMATRLQNNGVSLGRRRQEPKSWIGKQRALVGPGSGLRTGPSDDLQYSRTVISAPEHCKMDTLPKELHMALVDFIPRPSDLQALCLTNKALREVAMPRLYKAVELADGGREHPLEGGVEFFRPDHPGHPYVRRLTIDSSQEKCESLQHFVRLALQLLPRNSLEAISIWKIPLDEITFTLLCTQQRALQQIELEWFEFDPSPILSSSLCCDNWLSKLIDIDIPGTLGSVSDLAGYQYMIRHAPRLSSLMLRGTSLVHNKSGTVPQDFDEQGYLLTTSLLSRLRGDETRSLNLVEVLLEELNLESAYDTLAALIDFAQLQWLELSLCKGSDELLSRLAANFHSGTSNLTRFVADFKEVNPQIPEGFLRSWTGLNTLRITEKPPPHSTMDACPVMRRLSRHLRYRWEHQEVKRRKLGVALPSIEVLHKSSDEMGTFGRATESLLSISKLEILRIFTWPEPDDKFFSGFENKGLQEQYYREAYLQRLDKFASKLMVFMEERVERCKIPMICSGDQEWTAVYNGEESFALSPTCYVPAVQTHICNSTRTIAIRTSVSEAKYLDPDAHFILH</sequence>
<dbReference type="Proteomes" id="UP001281147">
    <property type="component" value="Unassembled WGS sequence"/>
</dbReference>
<reference evidence="1" key="1">
    <citation type="submission" date="2023-07" db="EMBL/GenBank/DDBJ databases">
        <title>Black Yeasts Isolated from many extreme environments.</title>
        <authorList>
            <person name="Coleine C."/>
            <person name="Stajich J.E."/>
            <person name="Selbmann L."/>
        </authorList>
    </citation>
    <scope>NUCLEOTIDE SEQUENCE</scope>
    <source>
        <strain evidence="1">CCFEE 5714</strain>
    </source>
</reference>
<dbReference type="EMBL" id="JAUTXU010000420">
    <property type="protein sequence ID" value="KAK3680932.1"/>
    <property type="molecule type" value="Genomic_DNA"/>
</dbReference>
<name>A0ACC3MCP5_9PEZI</name>
<keyword evidence="2" id="KW-1185">Reference proteome</keyword>